<accession>A0A0D9XVU9</accession>
<evidence type="ECO:0000256" key="2">
    <source>
        <dbReference type="ARBA" id="ARBA00005887"/>
    </source>
</evidence>
<reference evidence="9" key="3">
    <citation type="submission" date="2015-04" db="UniProtKB">
        <authorList>
            <consortium name="EnsemblPlants"/>
        </authorList>
    </citation>
    <scope>IDENTIFICATION</scope>
</reference>
<dbReference type="Gene3D" id="1.10.3430.10">
    <property type="entry name" value="Ammonium transporter AmtB like domains"/>
    <property type="match status" value="2"/>
</dbReference>
<evidence type="ECO:0000313" key="9">
    <source>
        <dbReference type="EnsemblPlants" id="LPERR12G00080.1"/>
    </source>
</evidence>
<reference evidence="9 10" key="1">
    <citation type="submission" date="2012-08" db="EMBL/GenBank/DDBJ databases">
        <title>Oryza genome evolution.</title>
        <authorList>
            <person name="Wing R.A."/>
        </authorList>
    </citation>
    <scope>NUCLEOTIDE SEQUENCE</scope>
</reference>
<evidence type="ECO:0000256" key="7">
    <source>
        <dbReference type="SAM" id="Phobius"/>
    </source>
</evidence>
<evidence type="ECO:0000256" key="4">
    <source>
        <dbReference type="ARBA" id="ARBA00022989"/>
    </source>
</evidence>
<dbReference type="EnsemblPlants" id="LPERR12G00080.1">
    <property type="protein sequence ID" value="LPERR12G00080.1"/>
    <property type="gene ID" value="LPERR12G00080"/>
</dbReference>
<evidence type="ECO:0000256" key="6">
    <source>
        <dbReference type="SAM" id="MobiDB-lite"/>
    </source>
</evidence>
<dbReference type="Proteomes" id="UP000032180">
    <property type="component" value="Chromosome 12"/>
</dbReference>
<dbReference type="STRING" id="77586.A0A0D9XVU9"/>
<evidence type="ECO:0000313" key="10">
    <source>
        <dbReference type="Proteomes" id="UP000032180"/>
    </source>
</evidence>
<comment type="similarity">
    <text evidence="2">Belongs to the ammonia transporter channel (TC 1.A.11.2) family.</text>
</comment>
<organism evidence="9 10">
    <name type="scientific">Leersia perrieri</name>
    <dbReference type="NCBI Taxonomy" id="77586"/>
    <lineage>
        <taxon>Eukaryota</taxon>
        <taxon>Viridiplantae</taxon>
        <taxon>Streptophyta</taxon>
        <taxon>Embryophyta</taxon>
        <taxon>Tracheophyta</taxon>
        <taxon>Spermatophyta</taxon>
        <taxon>Magnoliopsida</taxon>
        <taxon>Liliopsida</taxon>
        <taxon>Poales</taxon>
        <taxon>Poaceae</taxon>
        <taxon>BOP clade</taxon>
        <taxon>Oryzoideae</taxon>
        <taxon>Oryzeae</taxon>
        <taxon>Oryzinae</taxon>
        <taxon>Leersia</taxon>
    </lineage>
</organism>
<keyword evidence="10" id="KW-1185">Reference proteome</keyword>
<protein>
    <recommendedName>
        <fullName evidence="8">Ammonium transporter AmtB-like domain-containing protein</fullName>
    </recommendedName>
</protein>
<dbReference type="AlphaFoldDB" id="A0A0D9XVU9"/>
<dbReference type="PANTHER" id="PTHR43029:SF17">
    <property type="entry name" value="TRANSPORTER 2, PUTATIVE-RELATED"/>
    <property type="match status" value="1"/>
</dbReference>
<evidence type="ECO:0000259" key="8">
    <source>
        <dbReference type="Pfam" id="PF00909"/>
    </source>
</evidence>
<dbReference type="Pfam" id="PF00909">
    <property type="entry name" value="Ammonium_transp"/>
    <property type="match status" value="2"/>
</dbReference>
<dbReference type="GO" id="GO:0005886">
    <property type="term" value="C:plasma membrane"/>
    <property type="evidence" value="ECO:0007669"/>
    <property type="project" value="TreeGrafter"/>
</dbReference>
<dbReference type="HOGENOM" id="CLU_000445_33_4_1"/>
<keyword evidence="5 7" id="KW-0472">Membrane</keyword>
<dbReference type="PANTHER" id="PTHR43029">
    <property type="entry name" value="AMMONIUM TRANSPORTER MEP2"/>
    <property type="match status" value="1"/>
</dbReference>
<dbReference type="Gramene" id="LPERR12G00080.1">
    <property type="protein sequence ID" value="LPERR12G00080.1"/>
    <property type="gene ID" value="LPERR12G00080"/>
</dbReference>
<keyword evidence="4 7" id="KW-1133">Transmembrane helix</keyword>
<evidence type="ECO:0000256" key="1">
    <source>
        <dbReference type="ARBA" id="ARBA00004141"/>
    </source>
</evidence>
<dbReference type="InterPro" id="IPR024041">
    <property type="entry name" value="NH4_transpt_AmtB-like_dom"/>
</dbReference>
<name>A0A0D9XVU9_9ORYZ</name>
<comment type="subcellular location">
    <subcellularLocation>
        <location evidence="1">Membrane</location>
        <topology evidence="1">Multi-pass membrane protein</topology>
    </subcellularLocation>
</comment>
<dbReference type="GO" id="GO:0008519">
    <property type="term" value="F:ammonium channel activity"/>
    <property type="evidence" value="ECO:0007669"/>
    <property type="project" value="InterPro"/>
</dbReference>
<feature type="domain" description="Ammonium transporter AmtB-like" evidence="8">
    <location>
        <begin position="215"/>
        <end position="313"/>
    </location>
</feature>
<proteinExistence type="inferred from homology"/>
<reference evidence="10" key="2">
    <citation type="submission" date="2013-12" db="EMBL/GenBank/DDBJ databases">
        <authorList>
            <person name="Yu Y."/>
            <person name="Lee S."/>
            <person name="de Baynast K."/>
            <person name="Wissotski M."/>
            <person name="Liu L."/>
            <person name="Talag J."/>
            <person name="Goicoechea J."/>
            <person name="Angelova A."/>
            <person name="Jetty R."/>
            <person name="Kudrna D."/>
            <person name="Golser W."/>
            <person name="Rivera L."/>
            <person name="Zhang J."/>
            <person name="Wing R."/>
        </authorList>
    </citation>
    <scope>NUCLEOTIDE SEQUENCE</scope>
</reference>
<sequence length="337" mass="36305">MAAAMPCWVLWAHNMGFGRRLLPFVGRAGPALTQDYVLTQALLRCSPPPSTSIPTATSRRPRWRRSTRGQPWYSSSGRDRGSRRRRPFGASWITPAATSSAYWVGPPRRKQEESIADGGGNNNLVVMLAGAGILWMGWTGFNGGEHGLVGGGAQHAHLRHHQHPRLDLLRRRRSREAVGDGRRAGDDHRPGVCITPAAGLVQGWAALLMGLASGTLPWHAVSGVVGGVLTGVFEHPALCDMFLPVTGSRGLVYGVRDGGVQVLKQVVAALLVAGWNVGVTSVIMVVVRVFVPLRMTEEELLAGDIAVYGEQAYHHFQSSGGNNFDLSHHDTIEVGNS</sequence>
<dbReference type="InterPro" id="IPR001905">
    <property type="entry name" value="Ammonium_transpt"/>
</dbReference>
<evidence type="ECO:0000256" key="3">
    <source>
        <dbReference type="ARBA" id="ARBA00022692"/>
    </source>
</evidence>
<evidence type="ECO:0000256" key="5">
    <source>
        <dbReference type="ARBA" id="ARBA00023136"/>
    </source>
</evidence>
<dbReference type="SUPFAM" id="SSF111352">
    <property type="entry name" value="Ammonium transporter"/>
    <property type="match status" value="1"/>
</dbReference>
<keyword evidence="3 7" id="KW-0812">Transmembrane</keyword>
<feature type="transmembrane region" description="Helical" evidence="7">
    <location>
        <begin position="266"/>
        <end position="291"/>
    </location>
</feature>
<feature type="region of interest" description="Disordered" evidence="6">
    <location>
        <begin position="48"/>
        <end position="90"/>
    </location>
</feature>
<feature type="domain" description="Ammonium transporter AmtB-like" evidence="8">
    <location>
        <begin position="102"/>
        <end position="149"/>
    </location>
</feature>
<dbReference type="eggNOG" id="KOG0682">
    <property type="taxonomic scope" value="Eukaryota"/>
</dbReference>
<dbReference type="InterPro" id="IPR029020">
    <property type="entry name" value="Ammonium/urea_transptr"/>
</dbReference>